<gene>
    <name evidence="2" type="ordered locus">Thivi_1231</name>
</gene>
<sequence length="241" mass="26079">MLEWYEAVDALKPRMVRIATPVGTGSGFLLPWQSKSGLCAVATAAHVVDHAFYWEQPIRLDQVETGNSVLIRQEQRAIFSNALLDTAVIVFERGAISQPDGNLEFVPEEKYLRVGNEVGWLGFPAITPSLCFFSGRISAWRQDEKAYLIDGVAINGVSGGVVFALDIDKPRVVGVVSAYVPNRATGEVLPGLAIARDVSYLHQQATNFASLDEARSAQSIPEPPVAQAVESEIPSTPTRAG</sequence>
<accession>I3Y8D6</accession>
<protein>
    <recommendedName>
        <fullName evidence="4">Trypsin-like serine protease with C-terminal PDZ domain</fullName>
    </recommendedName>
</protein>
<dbReference type="InterPro" id="IPR009003">
    <property type="entry name" value="Peptidase_S1_PA"/>
</dbReference>
<dbReference type="EMBL" id="CP003154">
    <property type="protein sequence ID" value="AFL73254.1"/>
    <property type="molecule type" value="Genomic_DNA"/>
</dbReference>
<keyword evidence="3" id="KW-1185">Reference proteome</keyword>
<dbReference type="SUPFAM" id="SSF50494">
    <property type="entry name" value="Trypsin-like serine proteases"/>
    <property type="match status" value="1"/>
</dbReference>
<dbReference type="AlphaFoldDB" id="I3Y8D6"/>
<reference evidence="2 3" key="1">
    <citation type="submission" date="2012-06" db="EMBL/GenBank/DDBJ databases">
        <title>Complete sequence of Thiocystis violascens DSM 198.</title>
        <authorList>
            <consortium name="US DOE Joint Genome Institute"/>
            <person name="Lucas S."/>
            <person name="Han J."/>
            <person name="Lapidus A."/>
            <person name="Cheng J.-F."/>
            <person name="Goodwin L."/>
            <person name="Pitluck S."/>
            <person name="Peters L."/>
            <person name="Ovchinnikova G."/>
            <person name="Teshima H."/>
            <person name="Detter J.C."/>
            <person name="Han C."/>
            <person name="Tapia R."/>
            <person name="Land M."/>
            <person name="Hauser L."/>
            <person name="Kyrpides N."/>
            <person name="Ivanova N."/>
            <person name="Pagani I."/>
            <person name="Vogl K."/>
            <person name="Liu Z."/>
            <person name="Frigaard N.-U."/>
            <person name="Bryant D."/>
            <person name="Woyke T."/>
        </authorList>
    </citation>
    <scope>NUCLEOTIDE SEQUENCE [LARGE SCALE GENOMIC DNA]</scope>
    <source>
        <strain evidence="3">ATCC 17096 / DSM 198 / 6111</strain>
    </source>
</reference>
<feature type="region of interest" description="Disordered" evidence="1">
    <location>
        <begin position="218"/>
        <end position="241"/>
    </location>
</feature>
<dbReference type="KEGG" id="tvi:Thivi_1231"/>
<evidence type="ECO:0008006" key="4">
    <source>
        <dbReference type="Google" id="ProtNLM"/>
    </source>
</evidence>
<name>I3Y8D6_THIV6</name>
<evidence type="ECO:0000256" key="1">
    <source>
        <dbReference type="SAM" id="MobiDB-lite"/>
    </source>
</evidence>
<dbReference type="RefSeq" id="WP_014777738.1">
    <property type="nucleotide sequence ID" value="NC_018012.1"/>
</dbReference>
<organism evidence="2 3">
    <name type="scientific">Thiocystis violascens (strain ATCC 17096 / DSM 198 / 6111)</name>
    <name type="common">Chromatium violascens</name>
    <dbReference type="NCBI Taxonomy" id="765911"/>
    <lineage>
        <taxon>Bacteria</taxon>
        <taxon>Pseudomonadati</taxon>
        <taxon>Pseudomonadota</taxon>
        <taxon>Gammaproteobacteria</taxon>
        <taxon>Chromatiales</taxon>
        <taxon>Chromatiaceae</taxon>
        <taxon>Thiocystis</taxon>
    </lineage>
</organism>
<dbReference type="HOGENOM" id="CLU_1151381_0_0_6"/>
<proteinExistence type="predicted"/>
<evidence type="ECO:0000313" key="2">
    <source>
        <dbReference type="EMBL" id="AFL73254.1"/>
    </source>
</evidence>
<dbReference type="Gene3D" id="2.40.10.120">
    <property type="match status" value="1"/>
</dbReference>
<evidence type="ECO:0000313" key="3">
    <source>
        <dbReference type="Proteomes" id="UP000006062"/>
    </source>
</evidence>
<dbReference type="Proteomes" id="UP000006062">
    <property type="component" value="Chromosome"/>
</dbReference>
<dbReference type="OrthoDB" id="9900478at2"/>
<dbReference type="Pfam" id="PF13365">
    <property type="entry name" value="Trypsin_2"/>
    <property type="match status" value="1"/>
</dbReference>
<dbReference type="STRING" id="765911.Thivi_1231"/>